<sequence length="168" mass="18594">MKKSLFIIAMSLVATIGFAQENKWNAGLVIGYGTDISKASLGGRVVWDIIEPFSVAAGFNRYFKDSYDDGFVNTDVKYWDLNLDFHWNVLRGESYNVYPLIGLTYLHGKATAEGGGEKISNSDGKFGVNIGVGGQYNFSENWGAAIEAKYQIRDGGQFVPSLSVMYRF</sequence>
<feature type="domain" description="Outer membrane protein beta-barrel" evidence="3">
    <location>
        <begin position="31"/>
        <end position="153"/>
    </location>
</feature>
<feature type="chain" id="PRO_5003254914" description="Outer membrane protein beta-barrel domain-containing protein" evidence="2">
    <location>
        <begin position="20"/>
        <end position="168"/>
    </location>
</feature>
<dbReference type="Proteomes" id="UP000007486">
    <property type="component" value="Chromosome"/>
</dbReference>
<proteinExistence type="predicted"/>
<gene>
    <name evidence="4" type="ordered locus">Bacsa_3358</name>
</gene>
<dbReference type="HOGENOM" id="CLU_111119_1_0_10"/>
<evidence type="ECO:0000256" key="1">
    <source>
        <dbReference type="ARBA" id="ARBA00022729"/>
    </source>
</evidence>
<dbReference type="STRING" id="667015.Bacsa_3358"/>
<feature type="signal peptide" evidence="2">
    <location>
        <begin position="1"/>
        <end position="19"/>
    </location>
</feature>
<dbReference type="SUPFAM" id="SSF56925">
    <property type="entry name" value="OMPA-like"/>
    <property type="match status" value="1"/>
</dbReference>
<dbReference type="InterPro" id="IPR011250">
    <property type="entry name" value="OMP/PagP_B-barrel"/>
</dbReference>
<reference evidence="4 5" key="1">
    <citation type="journal article" date="2011" name="Stand. Genomic Sci.">
        <title>Complete genome sequence of Bacteroides salanitronis type strain (BL78).</title>
        <authorList>
            <person name="Gronow S."/>
            <person name="Held B."/>
            <person name="Lucas S."/>
            <person name="Lapidus A."/>
            <person name="Del Rio T.G."/>
            <person name="Nolan M."/>
            <person name="Tice H."/>
            <person name="Deshpande S."/>
            <person name="Cheng J.F."/>
            <person name="Pitluck S."/>
            <person name="Liolios K."/>
            <person name="Pagani I."/>
            <person name="Ivanova N."/>
            <person name="Mavromatis K."/>
            <person name="Pati A."/>
            <person name="Tapia R."/>
            <person name="Han C."/>
            <person name="Goodwin L."/>
            <person name="Chen A."/>
            <person name="Palaniappan K."/>
            <person name="Land M."/>
            <person name="Hauser L."/>
            <person name="Chang Y.J."/>
            <person name="Jeffries C.D."/>
            <person name="Brambilla E.M."/>
            <person name="Rohde M."/>
            <person name="Goker M."/>
            <person name="Detter J.C."/>
            <person name="Woyke T."/>
            <person name="Bristow J."/>
            <person name="Markowitz V."/>
            <person name="Hugenholtz P."/>
            <person name="Kyrpides N.C."/>
            <person name="Klenk H.P."/>
            <person name="Eisen J.A."/>
        </authorList>
    </citation>
    <scope>NUCLEOTIDE SEQUENCE [LARGE SCALE GENOMIC DNA]</scope>
    <source>
        <strain evidence="4 5">DSM 18170</strain>
    </source>
</reference>
<evidence type="ECO:0000256" key="2">
    <source>
        <dbReference type="SAM" id="SignalP"/>
    </source>
</evidence>
<dbReference type="RefSeq" id="WP_013619240.1">
    <property type="nucleotide sequence ID" value="NC_015164.1"/>
</dbReference>
<evidence type="ECO:0000313" key="4">
    <source>
        <dbReference type="EMBL" id="ADY37883.1"/>
    </source>
</evidence>
<keyword evidence="5" id="KW-1185">Reference proteome</keyword>
<keyword evidence="1 2" id="KW-0732">Signal</keyword>
<dbReference type="KEGG" id="bsa:Bacsa_3358"/>
<accession>F0R5X7</accession>
<protein>
    <recommendedName>
        <fullName evidence="3">Outer membrane protein beta-barrel domain-containing protein</fullName>
    </recommendedName>
</protein>
<evidence type="ECO:0000313" key="5">
    <source>
        <dbReference type="Proteomes" id="UP000007486"/>
    </source>
</evidence>
<dbReference type="AlphaFoldDB" id="F0R5X7"/>
<name>F0R5X7_PHOSB</name>
<organism evidence="4 5">
    <name type="scientific">Phocaeicola salanitronis (strain DSM 18170 / JCM 13657 / CCUG 60908 / BL78)</name>
    <name type="common">Bacteroides salanitronis</name>
    <dbReference type="NCBI Taxonomy" id="667015"/>
    <lineage>
        <taxon>Bacteria</taxon>
        <taxon>Pseudomonadati</taxon>
        <taxon>Bacteroidota</taxon>
        <taxon>Bacteroidia</taxon>
        <taxon>Bacteroidales</taxon>
        <taxon>Bacteroidaceae</taxon>
        <taxon>Phocaeicola</taxon>
    </lineage>
</organism>
<dbReference type="InterPro" id="IPR027385">
    <property type="entry name" value="Beta-barrel_OMP"/>
</dbReference>
<dbReference type="eggNOG" id="COG3637">
    <property type="taxonomic scope" value="Bacteria"/>
</dbReference>
<evidence type="ECO:0000259" key="3">
    <source>
        <dbReference type="Pfam" id="PF13505"/>
    </source>
</evidence>
<dbReference type="Pfam" id="PF13505">
    <property type="entry name" value="OMP_b-brl"/>
    <property type="match status" value="1"/>
</dbReference>
<dbReference type="Gene3D" id="2.40.160.20">
    <property type="match status" value="1"/>
</dbReference>
<dbReference type="EMBL" id="CP002530">
    <property type="protein sequence ID" value="ADY37883.1"/>
    <property type="molecule type" value="Genomic_DNA"/>
</dbReference>